<dbReference type="RefSeq" id="WP_098778778.1">
    <property type="nucleotide sequence ID" value="NZ_NUHO01000115.1"/>
</dbReference>
<sequence>MYNEFIQYPHFNNNSNSGYSSQNENYNNFDDTRSVTIDDIYYRPDDAVDAPTTAPPSYIPDEPSAQSEQFGGYSVHGNYHQNPKVALAHCLQSWGFLRLRRGEYSPFGRQFWFYPISIRNRGVTGYVWIQGGVRKASFGYDQIRRFTCGG</sequence>
<proteinExistence type="predicted"/>
<accession>A0A2B9DLD9</accession>
<dbReference type="AlphaFoldDB" id="A0A2B9DLD9"/>
<dbReference type="Proteomes" id="UP000222054">
    <property type="component" value="Unassembled WGS sequence"/>
</dbReference>
<gene>
    <name evidence="1" type="ORF">CN958_24665</name>
</gene>
<dbReference type="EMBL" id="NUHO01000115">
    <property type="protein sequence ID" value="PGM89375.1"/>
    <property type="molecule type" value="Genomic_DNA"/>
</dbReference>
<reference evidence="1 2" key="1">
    <citation type="submission" date="2017-09" db="EMBL/GenBank/DDBJ databases">
        <title>Large-scale bioinformatics analysis of Bacillus genomes uncovers conserved roles of natural products in bacterial physiology.</title>
        <authorList>
            <consortium name="Agbiome Team Llc"/>
            <person name="Bleich R.M."/>
            <person name="Grubbs K.J."/>
            <person name="Santa Maria K.C."/>
            <person name="Allen S.E."/>
            <person name="Farag S."/>
            <person name="Shank E.A."/>
            <person name="Bowers A."/>
        </authorList>
    </citation>
    <scope>NUCLEOTIDE SEQUENCE [LARGE SCALE GENOMIC DNA]</scope>
    <source>
        <strain evidence="1 2">AFS053130</strain>
    </source>
</reference>
<name>A0A2B9DLD9_BACCE</name>
<comment type="caution">
    <text evidence="1">The sequence shown here is derived from an EMBL/GenBank/DDBJ whole genome shotgun (WGS) entry which is preliminary data.</text>
</comment>
<evidence type="ECO:0000313" key="2">
    <source>
        <dbReference type="Proteomes" id="UP000222054"/>
    </source>
</evidence>
<organism evidence="1 2">
    <name type="scientific">Bacillus cereus</name>
    <dbReference type="NCBI Taxonomy" id="1396"/>
    <lineage>
        <taxon>Bacteria</taxon>
        <taxon>Bacillati</taxon>
        <taxon>Bacillota</taxon>
        <taxon>Bacilli</taxon>
        <taxon>Bacillales</taxon>
        <taxon>Bacillaceae</taxon>
        <taxon>Bacillus</taxon>
        <taxon>Bacillus cereus group</taxon>
    </lineage>
</organism>
<protein>
    <submittedName>
        <fullName evidence="1">Uncharacterized protein</fullName>
    </submittedName>
</protein>
<evidence type="ECO:0000313" key="1">
    <source>
        <dbReference type="EMBL" id="PGM89375.1"/>
    </source>
</evidence>